<proteinExistence type="inferred from homology"/>
<sequence length="625" mass="71272">MVMPLKTKEMTDLLPDERACLCYLSSHHPQDVPEFVKQMEYGRKGILHKLASAILREDIDSLYSRTQAIENVFSAPYSKQLQSYPLKDNKMYKLAMMTDYAVVFPILKEYSFRRVETGDDILYVDDSGVRPVETASELVRLLFKESDYPNIEAFCAELDNGTANLTLALAKNTLWKKPFHADSSLDYVQRQRALNPMFSASLFYEQLVLEGHHLHPGAKTKLGLSIEDVLRYAPEFHQPFDVRFVAVKKSELLTTQTAPILQNDFHDKWKQAQEELLGKGYTPGEYDVLPAHPWQFEHAIPEIYEGEIEAGEVILLDHVRLRADATSSFRSVSPHGEDTPVLKLAVNSQMTSTVRSISPQTAMNSTVFTEMMRTILTETPLPDFQPLNETKGAAFDSDDELKRRNLTMLIRESIDAHLEGDEVAVAGMALYAQSPMSGKTVLQELVQESGASPLSFFERYIRVVLPGYLTLMVKYGVALEGHLQNSIPVFKHGHLSRFFFRDWGGARVYKPRLEKQGLEPSFSKRSVSVTENRADMHNKLYYTVFQNHLGEIIRQLADNEAVFWGKVKEVCDETLDRLEREGLQEEVAIDRAFLYQPTVMHKSLTKMRLTNQKSYHYTEVPNPLA</sequence>
<dbReference type="InterPro" id="IPR007310">
    <property type="entry name" value="Aerobactin_biosyn_IucA/IucC_N"/>
</dbReference>
<evidence type="ECO:0000256" key="1">
    <source>
        <dbReference type="ARBA" id="ARBA00004924"/>
    </source>
</evidence>
<comment type="similarity">
    <text evidence="2">Belongs to the IucA/IucC family.</text>
</comment>
<evidence type="ECO:0000259" key="3">
    <source>
        <dbReference type="Pfam" id="PF04183"/>
    </source>
</evidence>
<evidence type="ECO:0000313" key="6">
    <source>
        <dbReference type="Proteomes" id="UP000297982"/>
    </source>
</evidence>
<keyword evidence="6" id="KW-1185">Reference proteome</keyword>
<feature type="domain" description="Aerobactin siderophore biosynthesis IucA/IucC-like C-terminal" evidence="4">
    <location>
        <begin position="456"/>
        <end position="613"/>
    </location>
</feature>
<dbReference type="PANTHER" id="PTHR34384:SF6">
    <property type="entry name" value="STAPHYLOFERRIN B SYNTHASE"/>
    <property type="match status" value="1"/>
</dbReference>
<dbReference type="AlphaFoldDB" id="A0A4Z0GZV5"/>
<gene>
    <name evidence="5" type="ORF">E4663_12200</name>
</gene>
<evidence type="ECO:0000256" key="2">
    <source>
        <dbReference type="ARBA" id="ARBA00007832"/>
    </source>
</evidence>
<dbReference type="STRING" id="192814.GCA_900166575_02735"/>
<dbReference type="Pfam" id="PF04183">
    <property type="entry name" value="IucA_IucC"/>
    <property type="match status" value="1"/>
</dbReference>
<feature type="domain" description="Aerobactin siderophore biosynthesis IucA/IucC N-terminal" evidence="3">
    <location>
        <begin position="202"/>
        <end position="431"/>
    </location>
</feature>
<organism evidence="5 6">
    <name type="scientific">Halobacillus salinus</name>
    <dbReference type="NCBI Taxonomy" id="192814"/>
    <lineage>
        <taxon>Bacteria</taxon>
        <taxon>Bacillati</taxon>
        <taxon>Bacillota</taxon>
        <taxon>Bacilli</taxon>
        <taxon>Bacillales</taxon>
        <taxon>Bacillaceae</taxon>
        <taxon>Halobacillus</taxon>
    </lineage>
</organism>
<dbReference type="Gene3D" id="1.10.510.40">
    <property type="match status" value="1"/>
</dbReference>
<dbReference type="GO" id="GO:0019290">
    <property type="term" value="P:siderophore biosynthetic process"/>
    <property type="evidence" value="ECO:0007669"/>
    <property type="project" value="InterPro"/>
</dbReference>
<name>A0A4Z0GZV5_9BACI</name>
<dbReference type="Proteomes" id="UP000297982">
    <property type="component" value="Unassembled WGS sequence"/>
</dbReference>
<reference evidence="5 6" key="1">
    <citation type="journal article" date="2003" name="Int. J. Syst. Evol. Microbiol.">
        <title>Halobacillus salinus sp. nov., isolated from a salt lake on the coast of the East Sea in Korea.</title>
        <authorList>
            <person name="Yoon J.H."/>
            <person name="Kang K.H."/>
            <person name="Park Y.H."/>
        </authorList>
    </citation>
    <scope>NUCLEOTIDE SEQUENCE [LARGE SCALE GENOMIC DNA]</scope>
    <source>
        <strain evidence="5 6">HSL-3</strain>
    </source>
</reference>
<dbReference type="EMBL" id="SRJC01000002">
    <property type="protein sequence ID" value="TGB02905.1"/>
    <property type="molecule type" value="Genomic_DNA"/>
</dbReference>
<dbReference type="InterPro" id="IPR037455">
    <property type="entry name" value="LucA/IucC-like"/>
</dbReference>
<protein>
    <submittedName>
        <fullName evidence="5">IucA/IucC family siderophore biosynthesis protein</fullName>
    </submittedName>
</protein>
<dbReference type="Pfam" id="PF06276">
    <property type="entry name" value="FhuF"/>
    <property type="match status" value="1"/>
</dbReference>
<dbReference type="InterPro" id="IPR022770">
    <property type="entry name" value="IucA/IucC-like_C"/>
</dbReference>
<comment type="pathway">
    <text evidence="1">Siderophore biosynthesis.</text>
</comment>
<dbReference type="GO" id="GO:0016881">
    <property type="term" value="F:acid-amino acid ligase activity"/>
    <property type="evidence" value="ECO:0007669"/>
    <property type="project" value="UniProtKB-ARBA"/>
</dbReference>
<dbReference type="PANTHER" id="PTHR34384">
    <property type="entry name" value="L-2,3-DIAMINOPROPANOATE--CITRATE LIGASE"/>
    <property type="match status" value="1"/>
</dbReference>
<comment type="caution">
    <text evidence="5">The sequence shown here is derived from an EMBL/GenBank/DDBJ whole genome shotgun (WGS) entry which is preliminary data.</text>
</comment>
<accession>A0A4Z0GZV5</accession>
<evidence type="ECO:0000259" key="4">
    <source>
        <dbReference type="Pfam" id="PF06276"/>
    </source>
</evidence>
<evidence type="ECO:0000313" key="5">
    <source>
        <dbReference type="EMBL" id="TGB02905.1"/>
    </source>
</evidence>